<sequence>MDRKKFLKGLGLVGMSIPTLHFLDACSSDSTNAETSENIPETDVDISTDCAVTNSETQGPFPTKSPDSWERVDIIGDRTGIDLDINLMIENVNNECSPLENAVVDIWLCDKDGNYSEYGGTGMQSTDYSSNHFLRGRQISDEDGMVRFKSIFPGWYRGRATHIHVHIYNNLGTSLLVTQIAFPEGSDSAVTNVNQASSYGYTKGMSGYTYNSTDNVFSDGIENELCTITGSIDDGYELAHTIKVSA</sequence>
<dbReference type="Proteomes" id="UP000192746">
    <property type="component" value="Unassembled WGS sequence"/>
</dbReference>
<evidence type="ECO:0000259" key="1">
    <source>
        <dbReference type="Pfam" id="PF00775"/>
    </source>
</evidence>
<protein>
    <submittedName>
        <fullName evidence="2">Protocatechuate 3,4-dioxygenase subunit beta</fullName>
    </submittedName>
</protein>
<dbReference type="OrthoDB" id="9800887at2"/>
<accession>A0A1Y1T8R9</accession>
<keyword evidence="3" id="KW-1185">Reference proteome</keyword>
<proteinExistence type="predicted"/>
<dbReference type="PANTHER" id="PTHR34315">
    <property type="match status" value="1"/>
</dbReference>
<organism evidence="2 3">
    <name type="scientific">Zunongwangia atlantica 22II14-10F7</name>
    <dbReference type="NCBI Taxonomy" id="1185767"/>
    <lineage>
        <taxon>Bacteria</taxon>
        <taxon>Pseudomonadati</taxon>
        <taxon>Bacteroidota</taxon>
        <taxon>Flavobacteriia</taxon>
        <taxon>Flavobacteriales</taxon>
        <taxon>Flavobacteriaceae</taxon>
        <taxon>Zunongwangia</taxon>
    </lineage>
</organism>
<comment type="caution">
    <text evidence="2">The sequence shown here is derived from an EMBL/GenBank/DDBJ whole genome shotgun (WGS) entry which is preliminary data.</text>
</comment>
<dbReference type="SUPFAM" id="SSF49482">
    <property type="entry name" value="Aromatic compound dioxygenase"/>
    <property type="match status" value="1"/>
</dbReference>
<feature type="domain" description="Intradiol ring-cleavage dioxygenases" evidence="1">
    <location>
        <begin position="91"/>
        <end position="183"/>
    </location>
</feature>
<reference evidence="2 3" key="1">
    <citation type="submission" date="2013-04" db="EMBL/GenBank/DDBJ databases">
        <title>Zunongwangia sp. 22II14-10F7 Genome Sequencing.</title>
        <authorList>
            <person name="Lai Q."/>
            <person name="Shao Z."/>
        </authorList>
    </citation>
    <scope>NUCLEOTIDE SEQUENCE [LARGE SCALE GENOMIC DNA]</scope>
    <source>
        <strain evidence="2 3">22II14-10F7</strain>
    </source>
</reference>
<evidence type="ECO:0000313" key="2">
    <source>
        <dbReference type="EMBL" id="ORL47092.1"/>
    </source>
</evidence>
<dbReference type="RefSeq" id="WP_084840322.1">
    <property type="nucleotide sequence ID" value="NZ_ARYN01000002.1"/>
</dbReference>
<dbReference type="AlphaFoldDB" id="A0A1Y1T8R9"/>
<gene>
    <name evidence="2" type="ORF">IIF7_03711</name>
</gene>
<keyword evidence="2" id="KW-0223">Dioxygenase</keyword>
<dbReference type="InterPro" id="IPR000627">
    <property type="entry name" value="Intradiol_dOase_C"/>
</dbReference>
<name>A0A1Y1T8R9_9FLAO</name>
<dbReference type="Gene3D" id="2.60.130.10">
    <property type="entry name" value="Aromatic compound dioxygenase"/>
    <property type="match status" value="1"/>
</dbReference>
<dbReference type="PANTHER" id="PTHR34315:SF1">
    <property type="entry name" value="INTRADIOL RING-CLEAVAGE DIOXYGENASES DOMAIN-CONTAINING PROTEIN-RELATED"/>
    <property type="match status" value="1"/>
</dbReference>
<dbReference type="InterPro" id="IPR015889">
    <property type="entry name" value="Intradiol_dOase_core"/>
</dbReference>
<dbReference type="EMBL" id="ARYN01000002">
    <property type="protein sequence ID" value="ORL47092.1"/>
    <property type="molecule type" value="Genomic_DNA"/>
</dbReference>
<dbReference type="Pfam" id="PF00775">
    <property type="entry name" value="Dioxygenase_C"/>
    <property type="match status" value="1"/>
</dbReference>
<dbReference type="STRING" id="1185767.IIF7_03711"/>
<evidence type="ECO:0000313" key="3">
    <source>
        <dbReference type="Proteomes" id="UP000192746"/>
    </source>
</evidence>
<dbReference type="GO" id="GO:0008199">
    <property type="term" value="F:ferric iron binding"/>
    <property type="evidence" value="ECO:0007669"/>
    <property type="project" value="InterPro"/>
</dbReference>
<keyword evidence="2" id="KW-0560">Oxidoreductase</keyword>
<dbReference type="GO" id="GO:0016702">
    <property type="term" value="F:oxidoreductase activity, acting on single donors with incorporation of molecular oxygen, incorporation of two atoms of oxygen"/>
    <property type="evidence" value="ECO:0007669"/>
    <property type="project" value="InterPro"/>
</dbReference>